<sequence>MVKYEMKTNTRMRSVIEKPKPFYEQSYHAIKRMIFEGKLKPGERIAEAKLAKELGVSKSPLREAIRVLEKEGLIVIDSRVKVYQPTIKDVEEIYFCRTALESFAAGLTARIATAEELKTIEDVLQKTEEAILQSKDQNTIIQLNDTFHDLIIQYTRNSLLRKQLNDLEGLIYYFRILNFEGEKRAETILEQHREIFRHMKQRDDEQASKAMIRHLKLDLDHLVEVLSHRGEK</sequence>
<dbReference type="Proteomes" id="UP000185604">
    <property type="component" value="Unassembled WGS sequence"/>
</dbReference>
<dbReference type="GO" id="GO:0043565">
    <property type="term" value="F:sequence-specific DNA binding"/>
    <property type="evidence" value="ECO:0007669"/>
    <property type="project" value="InterPro"/>
</dbReference>
<keyword evidence="2" id="KW-0238">DNA-binding</keyword>
<dbReference type="Pfam" id="PF07729">
    <property type="entry name" value="FCD"/>
    <property type="match status" value="1"/>
</dbReference>
<dbReference type="InterPro" id="IPR000485">
    <property type="entry name" value="AsnC-type_HTH_dom"/>
</dbReference>
<dbReference type="PRINTS" id="PR00033">
    <property type="entry name" value="HTHASNC"/>
</dbReference>
<dbReference type="Pfam" id="PF00392">
    <property type="entry name" value="GntR"/>
    <property type="match status" value="1"/>
</dbReference>
<keyword evidence="3" id="KW-0804">Transcription</keyword>
<dbReference type="PANTHER" id="PTHR43537">
    <property type="entry name" value="TRANSCRIPTIONAL REGULATOR, GNTR FAMILY"/>
    <property type="match status" value="1"/>
</dbReference>
<reference evidence="6 8" key="2">
    <citation type="submission" date="2019-06" db="EMBL/GenBank/DDBJ databases">
        <title>Genome sequence analysis of &gt;100 Bacillus licheniformis strains suggests intrinsic resistance to this species.</title>
        <authorList>
            <person name="Wels M."/>
            <person name="Siezen R.J."/>
            <person name="Johansen E."/>
            <person name="Stuer-Lauridsen B."/>
            <person name="Bjerre K."/>
            <person name="Nielsen B.K.K."/>
        </authorList>
    </citation>
    <scope>NUCLEOTIDE SEQUENCE [LARGE SCALE GENOMIC DNA]</scope>
    <source>
        <strain evidence="6 8">BAC-15381</strain>
    </source>
</reference>
<feature type="domain" description="HTH gntR-type" evidence="4">
    <location>
        <begin position="20"/>
        <end position="87"/>
    </location>
</feature>
<dbReference type="GO" id="GO:0003700">
    <property type="term" value="F:DNA-binding transcription factor activity"/>
    <property type="evidence" value="ECO:0007669"/>
    <property type="project" value="InterPro"/>
</dbReference>
<evidence type="ECO:0000256" key="3">
    <source>
        <dbReference type="ARBA" id="ARBA00023163"/>
    </source>
</evidence>
<dbReference type="InterPro" id="IPR036390">
    <property type="entry name" value="WH_DNA-bd_sf"/>
</dbReference>
<evidence type="ECO:0000256" key="2">
    <source>
        <dbReference type="ARBA" id="ARBA00023125"/>
    </source>
</evidence>
<dbReference type="Gene3D" id="1.10.10.10">
    <property type="entry name" value="Winged helix-like DNA-binding domain superfamily/Winged helix DNA-binding domain"/>
    <property type="match status" value="1"/>
</dbReference>
<dbReference type="EMBL" id="NILF01000070">
    <property type="protein sequence ID" value="TWL32327.1"/>
    <property type="molecule type" value="Genomic_DNA"/>
</dbReference>
<proteinExistence type="predicted"/>
<dbReference type="Gene3D" id="1.20.120.530">
    <property type="entry name" value="GntR ligand-binding domain-like"/>
    <property type="match status" value="1"/>
</dbReference>
<evidence type="ECO:0000313" key="8">
    <source>
        <dbReference type="Proteomes" id="UP000429980"/>
    </source>
</evidence>
<dbReference type="SMART" id="SM00895">
    <property type="entry name" value="FCD"/>
    <property type="match status" value="1"/>
</dbReference>
<comment type="caution">
    <text evidence="5">The sequence shown here is derived from an EMBL/GenBank/DDBJ whole genome shotgun (WGS) entry which is preliminary data.</text>
</comment>
<keyword evidence="8" id="KW-1185">Reference proteome</keyword>
<dbReference type="SUPFAM" id="SSF48008">
    <property type="entry name" value="GntR ligand-binding domain-like"/>
    <property type="match status" value="1"/>
</dbReference>
<evidence type="ECO:0000259" key="4">
    <source>
        <dbReference type="PROSITE" id="PS50949"/>
    </source>
</evidence>
<reference evidence="5 7" key="1">
    <citation type="journal article" date="2016" name="Front. Microbiol.">
        <title>High-Level Heat Resistance of Spores of Bacillus amyloliquefaciens and Bacillus licheniformis Results from the Presence of a spoVA Operon in a Tn1546 Transposon.</title>
        <authorList>
            <person name="Berendsen E.M."/>
            <person name="Koning R.A."/>
            <person name="Boekhorst J."/>
            <person name="de Jong A."/>
            <person name="Kuipers O.P."/>
            <person name="Wells-Bennik M.H."/>
        </authorList>
    </citation>
    <scope>NUCLEOTIDE SEQUENCE [LARGE SCALE GENOMIC DNA]</scope>
    <source>
        <strain evidence="5 7">B4121</strain>
    </source>
</reference>
<name>A0A6I7TGS3_9BACI</name>
<dbReference type="EMBL" id="LKPO01000013">
    <property type="protein sequence ID" value="OLF93826.1"/>
    <property type="molecule type" value="Genomic_DNA"/>
</dbReference>
<dbReference type="SMART" id="SM00345">
    <property type="entry name" value="HTH_GNTR"/>
    <property type="match status" value="1"/>
</dbReference>
<dbReference type="InterPro" id="IPR000524">
    <property type="entry name" value="Tscrpt_reg_HTH_GntR"/>
</dbReference>
<organism evidence="5 7">
    <name type="scientific">Bacillus paralicheniformis</name>
    <dbReference type="NCBI Taxonomy" id="1648923"/>
    <lineage>
        <taxon>Bacteria</taxon>
        <taxon>Bacillati</taxon>
        <taxon>Bacillota</taxon>
        <taxon>Bacilli</taxon>
        <taxon>Bacillales</taxon>
        <taxon>Bacillaceae</taxon>
        <taxon>Bacillus</taxon>
    </lineage>
</organism>
<dbReference type="AlphaFoldDB" id="A0A6I7TGS3"/>
<dbReference type="Proteomes" id="UP000429980">
    <property type="component" value="Unassembled WGS sequence"/>
</dbReference>
<dbReference type="InterPro" id="IPR036388">
    <property type="entry name" value="WH-like_DNA-bd_sf"/>
</dbReference>
<accession>A0A6I7TGS3</accession>
<dbReference type="CDD" id="cd07377">
    <property type="entry name" value="WHTH_GntR"/>
    <property type="match status" value="1"/>
</dbReference>
<dbReference type="SUPFAM" id="SSF46785">
    <property type="entry name" value="Winged helix' DNA-binding domain"/>
    <property type="match status" value="1"/>
</dbReference>
<dbReference type="PROSITE" id="PS50949">
    <property type="entry name" value="HTH_GNTR"/>
    <property type="match status" value="1"/>
</dbReference>
<dbReference type="PRINTS" id="PR00035">
    <property type="entry name" value="HTHGNTR"/>
</dbReference>
<evidence type="ECO:0000313" key="6">
    <source>
        <dbReference type="EMBL" id="TWL32327.1"/>
    </source>
</evidence>
<dbReference type="PANTHER" id="PTHR43537:SF47">
    <property type="entry name" value="REGULATORY PROTEIN GNTR HTH"/>
    <property type="match status" value="1"/>
</dbReference>
<protein>
    <submittedName>
        <fullName evidence="6">HTH-type transcriptional repressor RspR</fullName>
    </submittedName>
    <submittedName>
        <fullName evidence="5">Transcriptional regulator GntR family</fullName>
    </submittedName>
</protein>
<evidence type="ECO:0000313" key="5">
    <source>
        <dbReference type="EMBL" id="OLF93826.1"/>
    </source>
</evidence>
<dbReference type="InterPro" id="IPR011711">
    <property type="entry name" value="GntR_C"/>
</dbReference>
<dbReference type="InterPro" id="IPR008920">
    <property type="entry name" value="TF_FadR/GntR_C"/>
</dbReference>
<evidence type="ECO:0000313" key="7">
    <source>
        <dbReference type="Proteomes" id="UP000185604"/>
    </source>
</evidence>
<keyword evidence="1" id="KW-0805">Transcription regulation</keyword>
<evidence type="ECO:0000256" key="1">
    <source>
        <dbReference type="ARBA" id="ARBA00023015"/>
    </source>
</evidence>
<gene>
    <name evidence="5" type="ORF">B4121_2196</name>
    <name evidence="6" type="ORF">CHCC15381_2851</name>
</gene>